<dbReference type="eggNOG" id="KOG3274">
    <property type="taxonomic scope" value="Eukaryota"/>
</dbReference>
<dbReference type="Pfam" id="PF01871">
    <property type="entry name" value="AMMECR1"/>
    <property type="match status" value="1"/>
</dbReference>
<protein>
    <submittedName>
        <fullName evidence="2">AMME syndrome candidate 1 protein</fullName>
    </submittedName>
</protein>
<accession>F2UII2</accession>
<gene>
    <name evidence="2" type="ORF">PTSG_07373</name>
</gene>
<keyword evidence="3" id="KW-1185">Reference proteome</keyword>
<name>F2UII2_SALR5</name>
<sequence>MATTDMAAYCFGVLESHLHDKDHPEPSFDDGEFPLFVTWKKWHDRYEDWVLRGCIGTFSPTPLHEGLREFALTSALRDTRFDPVSREELATLQCGISLLTNFEDAEHHLDWEVGTHGIWIEFKHESGRKRTATFLPEVMPEQGWSKVEAIDALLRKGGYTSKITEEYRKTVKLTRYKSHKIALSYEEWKTAASSSKSD</sequence>
<organism evidence="3">
    <name type="scientific">Salpingoeca rosetta (strain ATCC 50818 / BSB-021)</name>
    <dbReference type="NCBI Taxonomy" id="946362"/>
    <lineage>
        <taxon>Eukaryota</taxon>
        <taxon>Choanoflagellata</taxon>
        <taxon>Craspedida</taxon>
        <taxon>Salpingoecidae</taxon>
        <taxon>Salpingoeca</taxon>
    </lineage>
</organism>
<dbReference type="InterPro" id="IPR027485">
    <property type="entry name" value="AMMECR1_N"/>
</dbReference>
<evidence type="ECO:0000313" key="3">
    <source>
        <dbReference type="Proteomes" id="UP000007799"/>
    </source>
</evidence>
<dbReference type="PANTHER" id="PTHR13016:SF0">
    <property type="entry name" value="AMME SYNDROME CANDIDATE GENE 1 PROTEIN"/>
    <property type="match status" value="1"/>
</dbReference>
<feature type="domain" description="AMMECR1" evidence="1">
    <location>
        <begin position="1"/>
        <end position="192"/>
    </location>
</feature>
<dbReference type="SUPFAM" id="SSF143447">
    <property type="entry name" value="AMMECR1-like"/>
    <property type="match status" value="1"/>
</dbReference>
<dbReference type="InParanoid" id="F2UII2"/>
<dbReference type="GeneID" id="16071434"/>
<dbReference type="InterPro" id="IPR002733">
    <property type="entry name" value="AMMECR1_domain"/>
</dbReference>
<dbReference type="FunCoup" id="F2UII2">
    <property type="interactions" value="1842"/>
</dbReference>
<dbReference type="NCBIfam" id="TIGR00296">
    <property type="entry name" value="TIGR00296 family protein"/>
    <property type="match status" value="1"/>
</dbReference>
<dbReference type="KEGG" id="sre:PTSG_07373"/>
<evidence type="ECO:0000259" key="1">
    <source>
        <dbReference type="PROSITE" id="PS51112"/>
    </source>
</evidence>
<reference evidence="2" key="1">
    <citation type="submission" date="2009-08" db="EMBL/GenBank/DDBJ databases">
        <title>Annotation of Salpingoeca rosetta.</title>
        <authorList>
            <consortium name="The Broad Institute Genome Sequencing Platform"/>
            <person name="Russ C."/>
            <person name="Cuomo C."/>
            <person name="Burger G."/>
            <person name="Gray M.W."/>
            <person name="Holland P.W.H."/>
            <person name="King N."/>
            <person name="Lang F.B.F."/>
            <person name="Roger A.J."/>
            <person name="Ruiz-Trillo I."/>
            <person name="Young S.K."/>
            <person name="Zeng Q."/>
            <person name="Gargeya S."/>
            <person name="Alvarado L."/>
            <person name="Berlin A."/>
            <person name="Chapman S.B."/>
            <person name="Chen Z."/>
            <person name="Freedman E."/>
            <person name="Gellesch M."/>
            <person name="Goldberg J."/>
            <person name="Griggs A."/>
            <person name="Gujja S."/>
            <person name="Heilman E."/>
            <person name="Heiman D."/>
            <person name="Howarth C."/>
            <person name="Mehta T."/>
            <person name="Neiman D."/>
            <person name="Pearson M."/>
            <person name="Roberts A."/>
            <person name="Saif S."/>
            <person name="Shea T."/>
            <person name="Shenoy N."/>
            <person name="Sisk P."/>
            <person name="Stolte C."/>
            <person name="Sykes S."/>
            <person name="White J."/>
            <person name="Yandava C."/>
            <person name="Haas B."/>
            <person name="Nusbaum C."/>
            <person name="Birren B."/>
        </authorList>
    </citation>
    <scope>NUCLEOTIDE SEQUENCE [LARGE SCALE GENOMIC DNA]</scope>
    <source>
        <strain evidence="2">ATCC 50818</strain>
    </source>
</reference>
<dbReference type="RefSeq" id="XP_004990871.1">
    <property type="nucleotide sequence ID" value="XM_004990814.1"/>
</dbReference>
<dbReference type="InterPro" id="IPR023473">
    <property type="entry name" value="AMMECR1"/>
</dbReference>
<proteinExistence type="predicted"/>
<dbReference type="PROSITE" id="PS51112">
    <property type="entry name" value="AMMECR1"/>
    <property type="match status" value="1"/>
</dbReference>
<dbReference type="PANTHER" id="PTHR13016">
    <property type="entry name" value="AMMECR1 HOMOLOG"/>
    <property type="match status" value="1"/>
</dbReference>
<dbReference type="Proteomes" id="UP000007799">
    <property type="component" value="Unassembled WGS sequence"/>
</dbReference>
<evidence type="ECO:0000313" key="2">
    <source>
        <dbReference type="EMBL" id="EGD77031.1"/>
    </source>
</evidence>
<dbReference type="Gene3D" id="3.30.700.20">
    <property type="entry name" value="Hypothetical protein ph0010, domain 1"/>
    <property type="match status" value="1"/>
</dbReference>
<dbReference type="EMBL" id="GL832976">
    <property type="protein sequence ID" value="EGD77031.1"/>
    <property type="molecule type" value="Genomic_DNA"/>
</dbReference>
<dbReference type="AlphaFoldDB" id="F2UII2"/>
<dbReference type="InterPro" id="IPR036071">
    <property type="entry name" value="AMMECR1_dom_sf"/>
</dbReference>
<dbReference type="OrthoDB" id="24630at2759"/>
<dbReference type="OMA" id="LFITWNK"/>